<keyword evidence="1" id="KW-0812">Transmembrane</keyword>
<gene>
    <name evidence="2" type="ORF">C0216_31080</name>
</gene>
<dbReference type="AlphaFoldDB" id="A0A344UAM1"/>
<evidence type="ECO:0000313" key="2">
    <source>
        <dbReference type="EMBL" id="AXE27942.1"/>
    </source>
</evidence>
<proteinExistence type="predicted"/>
<keyword evidence="3" id="KW-1185">Reference proteome</keyword>
<accession>A0A344UAM1</accession>
<protein>
    <submittedName>
        <fullName evidence="2">Uncharacterized protein</fullName>
    </submittedName>
</protein>
<keyword evidence="1" id="KW-1133">Transmembrane helix</keyword>
<dbReference type="Proteomes" id="UP000252004">
    <property type="component" value="Plasmid unnamed1"/>
</dbReference>
<evidence type="ECO:0000313" key="3">
    <source>
        <dbReference type="Proteomes" id="UP000252004"/>
    </source>
</evidence>
<keyword evidence="2" id="KW-0614">Plasmid</keyword>
<reference evidence="2 3" key="1">
    <citation type="submission" date="2018-01" db="EMBL/GenBank/DDBJ databases">
        <title>Draft genome Sequence of streptomyces globosus LZH-48.</title>
        <authorList>
            <person name="Ran K."/>
            <person name="Li Z."/>
            <person name="Wei S."/>
            <person name="Dong R."/>
        </authorList>
    </citation>
    <scope>NUCLEOTIDE SEQUENCE [LARGE SCALE GENOMIC DNA]</scope>
    <source>
        <strain evidence="2 3">LZH-48</strain>
        <plasmid evidence="2 3">unnamed1</plasmid>
    </source>
</reference>
<keyword evidence="1" id="KW-0472">Membrane</keyword>
<dbReference type="RefSeq" id="WP_114059106.1">
    <property type="nucleotide sequence ID" value="NZ_CP030863.1"/>
</dbReference>
<dbReference type="EMBL" id="CP030863">
    <property type="protein sequence ID" value="AXE27942.1"/>
    <property type="molecule type" value="Genomic_DNA"/>
</dbReference>
<feature type="transmembrane region" description="Helical" evidence="1">
    <location>
        <begin position="30"/>
        <end position="48"/>
    </location>
</feature>
<name>A0A344UAM1_9ACTN</name>
<geneLocation type="plasmid" evidence="2 3">
    <name>unnamed1</name>
</geneLocation>
<dbReference type="KEGG" id="sgz:C0216_31080"/>
<organism evidence="2 3">
    <name type="scientific">Streptomyces globosus</name>
    <dbReference type="NCBI Taxonomy" id="68209"/>
    <lineage>
        <taxon>Bacteria</taxon>
        <taxon>Bacillati</taxon>
        <taxon>Actinomycetota</taxon>
        <taxon>Actinomycetes</taxon>
        <taxon>Kitasatosporales</taxon>
        <taxon>Streptomycetaceae</taxon>
        <taxon>Streptomyces</taxon>
    </lineage>
</organism>
<sequence length="75" mass="7746">MSLLLPEPVPAEQNGLCTHTPASATKPSPLASLLLLVILLAALVVLLARGMKLEEALAILGAGGLLAAELRQRLL</sequence>
<evidence type="ECO:0000256" key="1">
    <source>
        <dbReference type="SAM" id="Phobius"/>
    </source>
</evidence>